<dbReference type="Gene3D" id="6.10.140.1430">
    <property type="match status" value="1"/>
</dbReference>
<keyword evidence="2" id="KW-1133">Transmembrane helix</keyword>
<name>A0A7C9JBP3_9ACTN</name>
<dbReference type="RefSeq" id="WP_161479478.1">
    <property type="nucleotide sequence ID" value="NZ_WXEW01000003.1"/>
</dbReference>
<comment type="caution">
    <text evidence="3">The sequence shown here is derived from an EMBL/GenBank/DDBJ whole genome shotgun (WGS) entry which is preliminary data.</text>
</comment>
<dbReference type="AlphaFoldDB" id="A0A7C9JBP3"/>
<protein>
    <recommendedName>
        <fullName evidence="5">YtxH domain-containing protein</fullName>
    </recommendedName>
</protein>
<reference evidence="3 4" key="1">
    <citation type="submission" date="2020-01" db="EMBL/GenBank/DDBJ databases">
        <title>Herbidospora sp. NEAU-GS84 nov., a novel actinomycete isolated from soil.</title>
        <authorList>
            <person name="Han L."/>
        </authorList>
    </citation>
    <scope>NUCLEOTIDE SEQUENCE [LARGE SCALE GENOMIC DNA]</scope>
    <source>
        <strain evidence="3 4">NEAU-GS84</strain>
    </source>
</reference>
<gene>
    <name evidence="3" type="ORF">GT755_10130</name>
</gene>
<evidence type="ECO:0000313" key="4">
    <source>
        <dbReference type="Proteomes" id="UP000479526"/>
    </source>
</evidence>
<organism evidence="3 4">
    <name type="scientific">Herbidospora solisilvae</name>
    <dbReference type="NCBI Taxonomy" id="2696284"/>
    <lineage>
        <taxon>Bacteria</taxon>
        <taxon>Bacillati</taxon>
        <taxon>Actinomycetota</taxon>
        <taxon>Actinomycetes</taxon>
        <taxon>Streptosporangiales</taxon>
        <taxon>Streptosporangiaceae</taxon>
        <taxon>Herbidospora</taxon>
    </lineage>
</organism>
<dbReference type="Proteomes" id="UP000479526">
    <property type="component" value="Unassembled WGS sequence"/>
</dbReference>
<evidence type="ECO:0000313" key="3">
    <source>
        <dbReference type="EMBL" id="NAS22041.1"/>
    </source>
</evidence>
<evidence type="ECO:0000256" key="1">
    <source>
        <dbReference type="SAM" id="MobiDB-lite"/>
    </source>
</evidence>
<evidence type="ECO:0008006" key="5">
    <source>
        <dbReference type="Google" id="ProtNLM"/>
    </source>
</evidence>
<feature type="compositionally biased region" description="Basic and acidic residues" evidence="1">
    <location>
        <begin position="176"/>
        <end position="188"/>
    </location>
</feature>
<keyword evidence="2" id="KW-0812">Transmembrane</keyword>
<feature type="region of interest" description="Disordered" evidence="1">
    <location>
        <begin position="166"/>
        <end position="188"/>
    </location>
</feature>
<keyword evidence="2" id="KW-0472">Membrane</keyword>
<accession>A0A7C9JBP3</accession>
<dbReference type="EMBL" id="WXEW01000003">
    <property type="protein sequence ID" value="NAS22041.1"/>
    <property type="molecule type" value="Genomic_DNA"/>
</dbReference>
<proteinExistence type="predicted"/>
<keyword evidence="4" id="KW-1185">Reference proteome</keyword>
<evidence type="ECO:0000256" key="2">
    <source>
        <dbReference type="SAM" id="Phobius"/>
    </source>
</evidence>
<sequence length="188" mass="21019">MSRTMKKKARAALDYPETWASRAKHSAYRTANRVGPMAGMARDSAIGMAGNARDYAGTAREVATSRLEDARYWAAPRLDHAAVSFEEHIAPRVAAMMAEMARRIDPAPPIVKRRTRMPMMVLMGGLAMGAIGFALYKRNARQWADTMSDTKDAVRDKVEHVRHRAQQTAHQAGETMEQKADEMQNRMS</sequence>
<feature type="transmembrane region" description="Helical" evidence="2">
    <location>
        <begin position="119"/>
        <end position="136"/>
    </location>
</feature>